<feature type="compositionally biased region" description="Gly residues" evidence="1">
    <location>
        <begin position="174"/>
        <end position="195"/>
    </location>
</feature>
<feature type="compositionally biased region" description="Polar residues" evidence="1">
    <location>
        <begin position="148"/>
        <end position="168"/>
    </location>
</feature>
<keyword evidence="3" id="KW-1185">Reference proteome</keyword>
<feature type="compositionally biased region" description="Low complexity" evidence="1">
    <location>
        <begin position="334"/>
        <end position="344"/>
    </location>
</feature>
<feature type="region of interest" description="Disordered" evidence="1">
    <location>
        <begin position="26"/>
        <end position="362"/>
    </location>
</feature>
<feature type="compositionally biased region" description="Low complexity" evidence="1">
    <location>
        <begin position="196"/>
        <end position="205"/>
    </location>
</feature>
<protein>
    <submittedName>
        <fullName evidence="4">Uncharacterized protein</fullName>
    </submittedName>
</protein>
<sequence length="751" mass="77060">MLGWWRLLLLYGIAINLGIDESVSTSLDVNGSKASDEKSSKGVNGSKASEKNGSTALHQIKSSGGNGLNASEGNGPNASDRNGPNASDRNGSNTLDKNGSKASDLNIFTASDGNGSNASDGNGLNASDGNGPNASDGNGPNASGGNGLNASSRKGLNASDGNGPNASDRNGPNASGGNGLNASGGNGRNASGGNGLNASDGNGPNASGGNGLNASGGNGLNASSRKGLNASDENGPNASDRNGPNASGGNGLNASSGNGLNASDEDGPNASDVNGNDGNGPNASERNGPNASDGNGPNASDGNDPNASDGNGPNASDVNGNDGNGPNASGGNGPNASDGNGPNASSRNGPNASDGNGPNASDVKDTTALGVIGFNAVNKISLVNVRQKREPITLSLLTTTFVTALVTSAGTSAGQKLVGAIAGNGGVETGPREVFASSTRSCDEQCKCNWGNCVPKTGNPGAACCTAGYEWTCCEYKQLIKDITSTSVVSTGQLTCFKSPPLCLASSCKGDKKFYHFAKEKDETLKIEETIYEPDSCKQPHASIRGDFFIYDHADPNNVKAIIRPAFMLENFDECPKCGWEVCITKLDSLICTCCDHSRLGECRWGWTETCLYEPNILSQRNIACHNCEWKMRHSKDRFTCCDHETLKNCSAGLGVPKSAPLMTVRSNEVKKSDGCQLLIEEQCKCKWGNCFPRKGRAANKCCTDNYDLVCCQQGSNTADNSNGNASSIIAFFMATAQFIVGRILTKMVTN</sequence>
<feature type="compositionally biased region" description="Polar residues" evidence="1">
    <location>
        <begin position="41"/>
        <end position="109"/>
    </location>
</feature>
<name>A0A914H891_GLORO</name>
<dbReference type="AlphaFoldDB" id="A0A914H891"/>
<feature type="compositionally biased region" description="Polar residues" evidence="1">
    <location>
        <begin position="231"/>
        <end position="240"/>
    </location>
</feature>
<organism evidence="3 4">
    <name type="scientific">Globodera rostochiensis</name>
    <name type="common">Golden nematode worm</name>
    <name type="synonym">Heterodera rostochiensis</name>
    <dbReference type="NCBI Taxonomy" id="31243"/>
    <lineage>
        <taxon>Eukaryota</taxon>
        <taxon>Metazoa</taxon>
        <taxon>Ecdysozoa</taxon>
        <taxon>Nematoda</taxon>
        <taxon>Chromadorea</taxon>
        <taxon>Rhabditida</taxon>
        <taxon>Tylenchina</taxon>
        <taxon>Tylenchomorpha</taxon>
        <taxon>Tylenchoidea</taxon>
        <taxon>Heteroderidae</taxon>
        <taxon>Heteroderinae</taxon>
        <taxon>Globodera</taxon>
    </lineage>
</organism>
<evidence type="ECO:0000256" key="2">
    <source>
        <dbReference type="SAM" id="SignalP"/>
    </source>
</evidence>
<feature type="signal peptide" evidence="2">
    <location>
        <begin position="1"/>
        <end position="18"/>
    </location>
</feature>
<accession>A0A914H891</accession>
<evidence type="ECO:0000256" key="1">
    <source>
        <dbReference type="SAM" id="MobiDB-lite"/>
    </source>
</evidence>
<reference evidence="4" key="1">
    <citation type="submission" date="2022-11" db="UniProtKB">
        <authorList>
            <consortium name="WormBaseParasite"/>
        </authorList>
    </citation>
    <scope>IDENTIFICATION</scope>
</reference>
<feature type="compositionally biased region" description="Low complexity" evidence="1">
    <location>
        <begin position="252"/>
        <end position="262"/>
    </location>
</feature>
<feature type="compositionally biased region" description="Gly residues" evidence="1">
    <location>
        <begin position="206"/>
        <end position="219"/>
    </location>
</feature>
<proteinExistence type="predicted"/>
<feature type="compositionally biased region" description="Polar residues" evidence="1">
    <location>
        <begin position="271"/>
        <end position="318"/>
    </location>
</feature>
<keyword evidence="2" id="KW-0732">Signal</keyword>
<feature type="compositionally biased region" description="Polar residues" evidence="1">
    <location>
        <begin position="128"/>
        <end position="141"/>
    </location>
</feature>
<dbReference type="Proteomes" id="UP000887572">
    <property type="component" value="Unplaced"/>
</dbReference>
<evidence type="ECO:0000313" key="4">
    <source>
        <dbReference type="WBParaSite" id="Gr19_v10_g14946.t1"/>
    </source>
</evidence>
<feature type="compositionally biased region" description="Low complexity" evidence="1">
    <location>
        <begin position="110"/>
        <end position="127"/>
    </location>
</feature>
<feature type="chain" id="PRO_5037379431" evidence="2">
    <location>
        <begin position="19"/>
        <end position="751"/>
    </location>
</feature>
<feature type="compositionally biased region" description="Polar residues" evidence="1">
    <location>
        <begin position="345"/>
        <end position="359"/>
    </location>
</feature>
<dbReference type="WBParaSite" id="Gr19_v10_g14946.t1">
    <property type="protein sequence ID" value="Gr19_v10_g14946.t1"/>
    <property type="gene ID" value="Gr19_v10_g14946"/>
</dbReference>
<evidence type="ECO:0000313" key="3">
    <source>
        <dbReference type="Proteomes" id="UP000887572"/>
    </source>
</evidence>